<evidence type="ECO:0000256" key="4">
    <source>
        <dbReference type="ARBA" id="ARBA00022989"/>
    </source>
</evidence>
<evidence type="ECO:0000256" key="3">
    <source>
        <dbReference type="ARBA" id="ARBA00022692"/>
    </source>
</evidence>
<organism evidence="10 11">
    <name type="scientific">Enterococcus italicus (strain DSM 15952 / CCUG 50447 / LMG 22039 / TP 1.5)</name>
    <dbReference type="NCBI Taxonomy" id="888064"/>
    <lineage>
        <taxon>Bacteria</taxon>
        <taxon>Bacillati</taxon>
        <taxon>Bacillota</taxon>
        <taxon>Bacilli</taxon>
        <taxon>Lactobacillales</taxon>
        <taxon>Enterococcaceae</taxon>
        <taxon>Enterococcus</taxon>
    </lineage>
</organism>
<evidence type="ECO:0000313" key="10">
    <source>
        <dbReference type="EMBL" id="EFU75040.1"/>
    </source>
</evidence>
<feature type="coiled-coil region" evidence="9">
    <location>
        <begin position="84"/>
        <end position="121"/>
    </location>
</feature>
<reference evidence="10 11" key="1">
    <citation type="submission" date="2010-12" db="EMBL/GenBank/DDBJ databases">
        <authorList>
            <person name="Muzny D."/>
            <person name="Qin X."/>
            <person name="Deng J."/>
            <person name="Jiang H."/>
            <person name="Liu Y."/>
            <person name="Qu J."/>
            <person name="Song X.-Z."/>
            <person name="Zhang L."/>
            <person name="Thornton R."/>
            <person name="Coyle M."/>
            <person name="Francisco L."/>
            <person name="Jackson L."/>
            <person name="Javaid M."/>
            <person name="Korchina V."/>
            <person name="Kovar C."/>
            <person name="Mata R."/>
            <person name="Mathew T."/>
            <person name="Ngo R."/>
            <person name="Nguyen L."/>
            <person name="Nguyen N."/>
            <person name="Okwuonu G."/>
            <person name="Ongeri F."/>
            <person name="Pham C."/>
            <person name="Simmons D."/>
            <person name="Wilczek-Boney K."/>
            <person name="Hale W."/>
            <person name="Jakkamsetti A."/>
            <person name="Pham P."/>
            <person name="Ruth R."/>
            <person name="San Lucas F."/>
            <person name="Warren J."/>
            <person name="Zhang J."/>
            <person name="Zhao Z."/>
            <person name="Zhou C."/>
            <person name="Zhu D."/>
            <person name="Lee S."/>
            <person name="Bess C."/>
            <person name="Blankenburg K."/>
            <person name="Forbes L."/>
            <person name="Fu Q."/>
            <person name="Gubbala S."/>
            <person name="Hirani K."/>
            <person name="Jayaseelan J.C."/>
            <person name="Lara F."/>
            <person name="Munidasa M."/>
            <person name="Palculict T."/>
            <person name="Patil S."/>
            <person name="Pu L.-L."/>
            <person name="Saada N."/>
            <person name="Tang L."/>
            <person name="Weissenberger G."/>
            <person name="Zhu Y."/>
            <person name="Hemphill L."/>
            <person name="Shang Y."/>
            <person name="Youmans B."/>
            <person name="Ayvaz T."/>
            <person name="Ross M."/>
            <person name="Santibanez J."/>
            <person name="Aqrawi P."/>
            <person name="Gross S."/>
            <person name="Joshi V."/>
            <person name="Fowler G."/>
            <person name="Nazareth L."/>
            <person name="Reid J."/>
            <person name="Worley K."/>
            <person name="Petrosino J."/>
            <person name="Highlander S."/>
            <person name="Gibbs R."/>
        </authorList>
    </citation>
    <scope>NUCLEOTIDE SEQUENCE [LARGE SCALE GENOMIC DNA]</scope>
    <source>
        <strain evidence="11">DSM 15952 / CCUG 50447 / LMG 22039 / TP 1.5</strain>
    </source>
</reference>
<dbReference type="HOGENOM" id="CLU_155775_0_0_9"/>
<keyword evidence="6 7" id="KW-0131">Cell cycle</keyword>
<comment type="caution">
    <text evidence="10">The sequence shown here is derived from an EMBL/GenBank/DDBJ whole genome shotgun (WGS) entry which is preliminary data.</text>
</comment>
<evidence type="ECO:0000256" key="5">
    <source>
        <dbReference type="ARBA" id="ARBA00023136"/>
    </source>
</evidence>
<dbReference type="GeneID" id="302706930"/>
<evidence type="ECO:0000256" key="9">
    <source>
        <dbReference type="SAM" id="Coils"/>
    </source>
</evidence>
<feature type="transmembrane region" description="Helical" evidence="7">
    <location>
        <begin position="54"/>
        <end position="73"/>
    </location>
</feature>
<dbReference type="RefSeq" id="WP_007207109.1">
    <property type="nucleotide sequence ID" value="NZ_GL622241.1"/>
</dbReference>
<gene>
    <name evidence="7 10" type="primary">ftsL</name>
    <name evidence="10" type="ORF">HMPREF9088_0088</name>
</gene>
<evidence type="ECO:0000256" key="2">
    <source>
        <dbReference type="ARBA" id="ARBA00022618"/>
    </source>
</evidence>
<dbReference type="GO" id="GO:0005886">
    <property type="term" value="C:plasma membrane"/>
    <property type="evidence" value="ECO:0007669"/>
    <property type="project" value="UniProtKB-SubCell"/>
</dbReference>
<evidence type="ECO:0000256" key="8">
    <source>
        <dbReference type="NCBIfam" id="TIGR02209"/>
    </source>
</evidence>
<dbReference type="EMBL" id="AEPV01000003">
    <property type="protein sequence ID" value="EFU75040.1"/>
    <property type="molecule type" value="Genomic_DNA"/>
</dbReference>
<comment type="similarity">
    <text evidence="7">Belongs to the FtsL family.</text>
</comment>
<keyword evidence="2 7" id="KW-0132">Cell division</keyword>
<accession>E6LCJ8</accession>
<dbReference type="STRING" id="888064.HMPREF9088_0088"/>
<evidence type="ECO:0000256" key="7">
    <source>
        <dbReference type="HAMAP-Rule" id="MF_00910"/>
    </source>
</evidence>
<keyword evidence="1 7" id="KW-1003">Cell membrane</keyword>
<keyword evidence="4 7" id="KW-1133">Transmembrane helix</keyword>
<evidence type="ECO:0000256" key="6">
    <source>
        <dbReference type="ARBA" id="ARBA00023306"/>
    </source>
</evidence>
<keyword evidence="9" id="KW-0175">Coiled coil</keyword>
<protein>
    <recommendedName>
        <fullName evidence="7 8">Cell division protein FtsL</fullName>
    </recommendedName>
</protein>
<dbReference type="GO" id="GO:0032153">
    <property type="term" value="C:cell division site"/>
    <property type="evidence" value="ECO:0007669"/>
    <property type="project" value="UniProtKB-UniRule"/>
</dbReference>
<proteinExistence type="inferred from homology"/>
<evidence type="ECO:0000256" key="1">
    <source>
        <dbReference type="ARBA" id="ARBA00022475"/>
    </source>
</evidence>
<dbReference type="NCBIfam" id="TIGR02209">
    <property type="entry name" value="ftsL_broad"/>
    <property type="match status" value="1"/>
</dbReference>
<comment type="subcellular location">
    <subcellularLocation>
        <location evidence="7">Cell membrane</location>
        <topology evidence="7">Single-pass type II membrane protein</topology>
    </subcellularLocation>
    <text evidence="7">Localizes to the division septum where it forms a ring structure.</text>
</comment>
<comment type="function">
    <text evidence="7">Essential cell division protein.</text>
</comment>
<dbReference type="Proteomes" id="UP000010296">
    <property type="component" value="Unassembled WGS sequence"/>
</dbReference>
<name>E6LCJ8_ENTI1</name>
<dbReference type="HAMAP" id="MF_00910">
    <property type="entry name" value="FtsL"/>
    <property type="match status" value="1"/>
</dbReference>
<sequence>MAELKIKDLHTQLYDTNLQPDQQKVYEEIHRPEVIHVPTSPFTRLAKLSKLEKWLTSAIIFGAIALGLLAINLRTQISSVENTITTIQNKIDDANTTKTDLQQEKNELSKTERIQKIAEEKGLSIKEDNLRNVK</sequence>
<dbReference type="eggNOG" id="COG4839">
    <property type="taxonomic scope" value="Bacteria"/>
</dbReference>
<dbReference type="OrthoDB" id="2199933at2"/>
<dbReference type="GO" id="GO:0043093">
    <property type="term" value="P:FtsZ-dependent cytokinesis"/>
    <property type="evidence" value="ECO:0007669"/>
    <property type="project" value="UniProtKB-UniRule"/>
</dbReference>
<keyword evidence="5 7" id="KW-0472">Membrane</keyword>
<dbReference type="AlphaFoldDB" id="E6LCJ8"/>
<evidence type="ECO:0000313" key="11">
    <source>
        <dbReference type="Proteomes" id="UP000010296"/>
    </source>
</evidence>
<dbReference type="InterPro" id="IPR011922">
    <property type="entry name" value="Cell_div_FtsL"/>
</dbReference>
<keyword evidence="3 7" id="KW-0812">Transmembrane</keyword>
<keyword evidence="11" id="KW-1185">Reference proteome</keyword>
<dbReference type="PATRIC" id="fig|888064.11.peg.823"/>